<dbReference type="PANTHER" id="PTHR11618">
    <property type="entry name" value="TRANSCRIPTION INITIATION FACTOR IIB-RELATED"/>
    <property type="match status" value="1"/>
</dbReference>
<dbReference type="GO" id="GO:0070897">
    <property type="term" value="P:transcription preinitiation complex assembly"/>
    <property type="evidence" value="ECO:0007669"/>
    <property type="project" value="InterPro"/>
</dbReference>
<dbReference type="InterPro" id="IPR000812">
    <property type="entry name" value="TFIIB"/>
</dbReference>
<proteinExistence type="predicted"/>
<dbReference type="GO" id="GO:0097550">
    <property type="term" value="C:transcription preinitiation complex"/>
    <property type="evidence" value="ECO:0007669"/>
    <property type="project" value="TreeGrafter"/>
</dbReference>
<organism evidence="1">
    <name type="scientific">Aegilops tauschii</name>
    <name type="common">Tausch's goatgrass</name>
    <name type="synonym">Aegilops squarrosa</name>
    <dbReference type="NCBI Taxonomy" id="37682"/>
    <lineage>
        <taxon>Eukaryota</taxon>
        <taxon>Viridiplantae</taxon>
        <taxon>Streptophyta</taxon>
        <taxon>Embryophyta</taxon>
        <taxon>Tracheophyta</taxon>
        <taxon>Spermatophyta</taxon>
        <taxon>Magnoliopsida</taxon>
        <taxon>Liliopsida</taxon>
        <taxon>Poales</taxon>
        <taxon>Poaceae</taxon>
        <taxon>BOP clade</taxon>
        <taxon>Pooideae</taxon>
        <taxon>Triticodae</taxon>
        <taxon>Triticeae</taxon>
        <taxon>Triticinae</taxon>
        <taxon>Aegilops</taxon>
    </lineage>
</organism>
<name>M8C244_AEGTA</name>
<dbReference type="GO" id="GO:0005634">
    <property type="term" value="C:nucleus"/>
    <property type="evidence" value="ECO:0007669"/>
    <property type="project" value="TreeGrafter"/>
</dbReference>
<dbReference type="AlphaFoldDB" id="M8C244"/>
<dbReference type="SUPFAM" id="SSF47954">
    <property type="entry name" value="Cyclin-like"/>
    <property type="match status" value="1"/>
</dbReference>
<protein>
    <submittedName>
        <fullName evidence="1">Transcription initiation factor IIB</fullName>
    </submittedName>
</protein>
<evidence type="ECO:0000313" key="1">
    <source>
        <dbReference type="EnsemblPlants" id="EMT28284"/>
    </source>
</evidence>
<dbReference type="EnsemblPlants" id="EMT28284">
    <property type="protein sequence ID" value="EMT28284"/>
    <property type="gene ID" value="F775_14596"/>
</dbReference>
<reference evidence="1" key="1">
    <citation type="submission" date="2015-06" db="UniProtKB">
        <authorList>
            <consortium name="EnsemblPlants"/>
        </authorList>
    </citation>
    <scope>IDENTIFICATION</scope>
</reference>
<accession>M8C244</accession>
<dbReference type="InterPro" id="IPR036915">
    <property type="entry name" value="Cyclin-like_sf"/>
</dbReference>
<dbReference type="GO" id="GO:0017025">
    <property type="term" value="F:TBP-class protein binding"/>
    <property type="evidence" value="ECO:0007669"/>
    <property type="project" value="TreeGrafter"/>
</dbReference>
<dbReference type="PANTHER" id="PTHR11618:SF67">
    <property type="entry name" value="TRANSCRIPTION FACTOR TFIIB CYCLIN-LIKE DOMAIN-CONTAINING PROTEIN"/>
    <property type="match status" value="1"/>
</dbReference>
<dbReference type="Gene3D" id="1.10.472.10">
    <property type="entry name" value="Cyclin-like"/>
    <property type="match status" value="2"/>
</dbReference>
<sequence length="177" mass="19003">MGKKRCKTHIPMVHVDLTLRLGPVQGLACLAITCRSEGSPRSINELASATAEGLAARKEIAKLTARIRKHLWEEGVGLTGVGVVRASSYLCHFGKQLDMSGQEVAAAKVAARRLEEDHLGMRNTGESIAAGIVCMVLEHGDDNRPVASDVAKVTGVSMHTIQVVCKKLRPHAEMLFG</sequence>